<dbReference type="RefSeq" id="WP_247812006.1">
    <property type="nucleotide sequence ID" value="NZ_CP095855.1"/>
</dbReference>
<feature type="transmembrane region" description="Helical" evidence="1">
    <location>
        <begin position="81"/>
        <end position="101"/>
    </location>
</feature>
<gene>
    <name evidence="3" type="ORF">MYF79_00360</name>
</gene>
<dbReference type="InterPro" id="IPR006860">
    <property type="entry name" value="FecR"/>
</dbReference>
<dbReference type="Pfam" id="PF04773">
    <property type="entry name" value="FecR"/>
    <property type="match status" value="1"/>
</dbReference>
<dbReference type="Proteomes" id="UP000830198">
    <property type="component" value="Chromosome"/>
</dbReference>
<accession>A0ABY4I0X2</accession>
<sequence>MDEEQITQLVIDELLGNITPEDAAMLNELVQEDATAAALRLEIIRLLTEGDMQGALDEKIPIERALTKLENQKNKTKKRSFRGPGTVIIAFIVLATIFLFYKQQQQADISKKSVDLQAAIYKYPVLMFGDGSFIRMDQINDNKISNLSSGPLRNTAYIHGSIHQFEKATLITARGENYQVVLSDGSTLYAGPKTSITFFLGNTAPRREIAISGQAFIDVTHDPQRPFIVDLPHDGKVKVLGTSFNVNTEEQGGIQVALKEGSVQVENGQDSTRLEPGFAASWKKGSRICTTRFNEDTVSFWRQGRYLCSKATLRDLANVMEHCYHYPVSIDVPAEVDTSRFVDRELVRGNSIETFLNSGVVFPSHSKFIFYFDKDSTLHISLNHGPSTNHR</sequence>
<evidence type="ECO:0000256" key="1">
    <source>
        <dbReference type="SAM" id="Phobius"/>
    </source>
</evidence>
<dbReference type="EMBL" id="CP095855">
    <property type="protein sequence ID" value="UPK69739.1"/>
    <property type="molecule type" value="Genomic_DNA"/>
</dbReference>
<dbReference type="InterPro" id="IPR012373">
    <property type="entry name" value="Ferrdict_sens_TM"/>
</dbReference>
<dbReference type="PANTHER" id="PTHR30273:SF2">
    <property type="entry name" value="PROTEIN FECR"/>
    <property type="match status" value="1"/>
</dbReference>
<name>A0ABY4I0X2_CHIFI</name>
<keyword evidence="1" id="KW-0472">Membrane</keyword>
<keyword evidence="1" id="KW-1133">Transmembrane helix</keyword>
<evidence type="ECO:0000313" key="3">
    <source>
        <dbReference type="EMBL" id="UPK69739.1"/>
    </source>
</evidence>
<dbReference type="Gene3D" id="2.60.120.1440">
    <property type="match status" value="1"/>
</dbReference>
<evidence type="ECO:0000313" key="4">
    <source>
        <dbReference type="Proteomes" id="UP000830198"/>
    </source>
</evidence>
<keyword evidence="4" id="KW-1185">Reference proteome</keyword>
<keyword evidence="1" id="KW-0812">Transmembrane</keyword>
<dbReference type="PANTHER" id="PTHR30273">
    <property type="entry name" value="PERIPLASMIC SIGNAL SENSOR AND SIGMA FACTOR ACTIVATOR FECR-RELATED"/>
    <property type="match status" value="1"/>
</dbReference>
<reference evidence="3 4" key="1">
    <citation type="submission" date="2022-04" db="EMBL/GenBank/DDBJ databases">
        <title>The arsenic-methylating capacity of Chitinophaga filiformis YT5 during chitin decomposition.</title>
        <authorList>
            <person name="Chen G."/>
            <person name="Liang Y."/>
        </authorList>
    </citation>
    <scope>NUCLEOTIDE SEQUENCE [LARGE SCALE GENOMIC DNA]</scope>
    <source>
        <strain evidence="3 4">YT5</strain>
    </source>
</reference>
<evidence type="ECO:0000259" key="2">
    <source>
        <dbReference type="Pfam" id="PF04773"/>
    </source>
</evidence>
<organism evidence="3 4">
    <name type="scientific">Chitinophaga filiformis</name>
    <name type="common">Myxococcus filiformis</name>
    <name type="synonym">Flexibacter filiformis</name>
    <dbReference type="NCBI Taxonomy" id="104663"/>
    <lineage>
        <taxon>Bacteria</taxon>
        <taxon>Pseudomonadati</taxon>
        <taxon>Bacteroidota</taxon>
        <taxon>Chitinophagia</taxon>
        <taxon>Chitinophagales</taxon>
        <taxon>Chitinophagaceae</taxon>
        <taxon>Chitinophaga</taxon>
    </lineage>
</organism>
<protein>
    <submittedName>
        <fullName evidence="3">FecR domain-containing protein</fullName>
    </submittedName>
</protein>
<proteinExistence type="predicted"/>
<feature type="domain" description="FecR protein" evidence="2">
    <location>
        <begin position="169"/>
        <end position="264"/>
    </location>
</feature>